<protein>
    <submittedName>
        <fullName evidence="1">Uncharacterized protein</fullName>
    </submittedName>
</protein>
<dbReference type="EMBL" id="BAAAGG010000022">
    <property type="protein sequence ID" value="GAA0762694.1"/>
    <property type="molecule type" value="Genomic_DNA"/>
</dbReference>
<organism evidence="1 2">
    <name type="scientific">Psychroflexus lacisalsi</name>
    <dbReference type="NCBI Taxonomy" id="503928"/>
    <lineage>
        <taxon>Bacteria</taxon>
        <taxon>Pseudomonadati</taxon>
        <taxon>Bacteroidota</taxon>
        <taxon>Flavobacteriia</taxon>
        <taxon>Flavobacteriales</taxon>
        <taxon>Flavobacteriaceae</taxon>
        <taxon>Psychroflexus</taxon>
    </lineage>
</organism>
<accession>A0ABN1KCT1</accession>
<gene>
    <name evidence="1" type="ORF">GCM10009433_23290</name>
</gene>
<name>A0ABN1KCT1_9FLAO</name>
<reference evidence="2" key="1">
    <citation type="journal article" date="2019" name="Int. J. Syst. Evol. Microbiol.">
        <title>The Global Catalogue of Microorganisms (GCM) 10K type strain sequencing project: providing services to taxonomists for standard genome sequencing and annotation.</title>
        <authorList>
            <consortium name="The Broad Institute Genomics Platform"/>
            <consortium name="The Broad Institute Genome Sequencing Center for Infectious Disease"/>
            <person name="Wu L."/>
            <person name="Ma J."/>
        </authorList>
    </citation>
    <scope>NUCLEOTIDE SEQUENCE [LARGE SCALE GENOMIC DNA]</scope>
    <source>
        <strain evidence="2">JCM 16231</strain>
    </source>
</reference>
<evidence type="ECO:0000313" key="1">
    <source>
        <dbReference type="EMBL" id="GAA0762694.1"/>
    </source>
</evidence>
<proteinExistence type="predicted"/>
<comment type="caution">
    <text evidence="1">The sequence shown here is derived from an EMBL/GenBank/DDBJ whole genome shotgun (WGS) entry which is preliminary data.</text>
</comment>
<dbReference type="Proteomes" id="UP001500185">
    <property type="component" value="Unassembled WGS sequence"/>
</dbReference>
<keyword evidence="2" id="KW-1185">Reference proteome</keyword>
<sequence length="97" mass="10916">MSIEEIIAVRPRTKPMLAIFEPITFPSEISEKPDKAACKLTRSSGAEVANETTVRPMIIFDILNLNERATEDLTKNSPPITKRINPKITKNISIDFF</sequence>
<evidence type="ECO:0000313" key="2">
    <source>
        <dbReference type="Proteomes" id="UP001500185"/>
    </source>
</evidence>